<dbReference type="AlphaFoldDB" id="A0A9W6QK51"/>
<accession>A0A9W6QK51</accession>
<name>A0A9W6QK51_9PSEU</name>
<evidence type="ECO:0000313" key="1">
    <source>
        <dbReference type="EMBL" id="GLW90145.1"/>
    </source>
</evidence>
<dbReference type="CDD" id="cd14728">
    <property type="entry name" value="Ere-like"/>
    <property type="match status" value="1"/>
</dbReference>
<dbReference type="Gene3D" id="3.30.1870.10">
    <property type="entry name" value="EreA-like, domain 2"/>
    <property type="match status" value="1"/>
</dbReference>
<reference evidence="1" key="1">
    <citation type="submission" date="2023-02" db="EMBL/GenBank/DDBJ databases">
        <title>Actinokineospora globicatena NBRC 15670.</title>
        <authorList>
            <person name="Ichikawa N."/>
            <person name="Sato H."/>
            <person name="Tonouchi N."/>
        </authorList>
    </citation>
    <scope>NUCLEOTIDE SEQUENCE</scope>
    <source>
        <strain evidence="1">NBRC 15670</strain>
    </source>
</reference>
<proteinExistence type="predicted"/>
<dbReference type="Proteomes" id="UP001165042">
    <property type="component" value="Unassembled WGS sequence"/>
</dbReference>
<comment type="caution">
    <text evidence="1">The sequence shown here is derived from an EMBL/GenBank/DDBJ whole genome shotgun (WGS) entry which is preliminary data.</text>
</comment>
<dbReference type="EMBL" id="BSSD01000001">
    <property type="protein sequence ID" value="GLW90145.1"/>
    <property type="molecule type" value="Genomic_DNA"/>
</dbReference>
<sequence length="379" mass="40269">MALLGRQLEDAAALGQAVDDLLADPPTLLALGEPTHGIAAFPLLRNELLGHLVERGYRSIVLEIDFFAASLVDDYVNGAEADLDVVLASGFSHGFGAIPGNRELVEWLRAHNAERAPQDRVHFYGFDAPVEYSGAPSPRHSLLTAIEYLPAALRPDLDLEPLLGDDTDWTNPAAMYDQSASIGLSDRARSLRVVADDVASALRRAAPRLQPAGYATAAAHARTALGLLRFHAAMATPTPDRIALLLGVRSEMMADNLLAIVARERHRGPSLVFAHNVHLHRTQDTSAGALVALALGDRYAVITSDANPASTPGTLQAVLAEATTRRALFPVPALLAALGPVVAGEPIVPGHLPLNPADLTGADAVIFIADTDGVRHQYW</sequence>
<dbReference type="Gene3D" id="1.20.1440.30">
    <property type="entry name" value="Biosynthetic Protein domain"/>
    <property type="match status" value="1"/>
</dbReference>
<evidence type="ECO:0000313" key="2">
    <source>
        <dbReference type="Proteomes" id="UP001165042"/>
    </source>
</evidence>
<dbReference type="PANTHER" id="PTHR31299:SF0">
    <property type="entry name" value="ESTERASE, PUTATIVE (AFU_ORTHOLOGUE AFUA_1G05850)-RELATED"/>
    <property type="match status" value="1"/>
</dbReference>
<gene>
    <name evidence="1" type="ORF">Aglo03_09610</name>
</gene>
<dbReference type="RefSeq" id="WP_285607906.1">
    <property type="nucleotide sequence ID" value="NZ_BSSD01000001.1"/>
</dbReference>
<dbReference type="InterPro" id="IPR052036">
    <property type="entry name" value="Hydrolase/PRTase-associated"/>
</dbReference>
<dbReference type="SUPFAM" id="SSF159501">
    <property type="entry name" value="EreA/ChaN-like"/>
    <property type="match status" value="1"/>
</dbReference>
<keyword evidence="2" id="KW-1185">Reference proteome</keyword>
<protein>
    <submittedName>
        <fullName evidence="1">Erythromycin esterase</fullName>
    </submittedName>
</protein>
<dbReference type="Gene3D" id="3.40.1660.10">
    <property type="entry name" value="EreA-like (biosynthetic domain)"/>
    <property type="match status" value="1"/>
</dbReference>
<dbReference type="GO" id="GO:0046677">
    <property type="term" value="P:response to antibiotic"/>
    <property type="evidence" value="ECO:0007669"/>
    <property type="project" value="InterPro"/>
</dbReference>
<dbReference type="PANTHER" id="PTHR31299">
    <property type="entry name" value="ESTERASE, PUTATIVE (AFU_ORTHOLOGUE AFUA_1G05850)-RELATED"/>
    <property type="match status" value="1"/>
</dbReference>
<organism evidence="1 2">
    <name type="scientific">Actinokineospora globicatena</name>
    <dbReference type="NCBI Taxonomy" id="103729"/>
    <lineage>
        <taxon>Bacteria</taxon>
        <taxon>Bacillati</taxon>
        <taxon>Actinomycetota</taxon>
        <taxon>Actinomycetes</taxon>
        <taxon>Pseudonocardiales</taxon>
        <taxon>Pseudonocardiaceae</taxon>
        <taxon>Actinokineospora</taxon>
    </lineage>
</organism>
<dbReference type="Pfam" id="PF05139">
    <property type="entry name" value="Erythro_esteras"/>
    <property type="match status" value="1"/>
</dbReference>
<dbReference type="InterPro" id="IPR007815">
    <property type="entry name" value="Emycin_Estase"/>
</dbReference>